<dbReference type="Proteomes" id="UP001147752">
    <property type="component" value="Unassembled WGS sequence"/>
</dbReference>
<name>A0A9W9SRJ1_9EURO</name>
<evidence type="ECO:0000313" key="3">
    <source>
        <dbReference type="Proteomes" id="UP001147752"/>
    </source>
</evidence>
<evidence type="ECO:0000313" key="2">
    <source>
        <dbReference type="EMBL" id="KAJ5382189.1"/>
    </source>
</evidence>
<dbReference type="InterPro" id="IPR029058">
    <property type="entry name" value="AB_hydrolase_fold"/>
</dbReference>
<feature type="domain" description="Dienelactone hydrolase" evidence="1">
    <location>
        <begin position="36"/>
        <end position="249"/>
    </location>
</feature>
<dbReference type="OrthoDB" id="10019231at2759"/>
<dbReference type="GO" id="GO:0016787">
    <property type="term" value="F:hydrolase activity"/>
    <property type="evidence" value="ECO:0007669"/>
    <property type="project" value="InterPro"/>
</dbReference>
<protein>
    <recommendedName>
        <fullName evidence="1">Dienelactone hydrolase domain-containing protein</fullName>
    </recommendedName>
</protein>
<accession>A0A9W9SRJ1</accession>
<dbReference type="PANTHER" id="PTHR17630">
    <property type="entry name" value="DIENELACTONE HYDROLASE"/>
    <property type="match status" value="1"/>
</dbReference>
<dbReference type="GO" id="GO:0017000">
    <property type="term" value="P:antibiotic biosynthetic process"/>
    <property type="evidence" value="ECO:0007669"/>
    <property type="project" value="UniProtKB-ARBA"/>
</dbReference>
<reference evidence="2" key="1">
    <citation type="submission" date="2022-12" db="EMBL/GenBank/DDBJ databases">
        <authorList>
            <person name="Petersen C."/>
        </authorList>
    </citation>
    <scope>NUCLEOTIDE SEQUENCE</scope>
    <source>
        <strain evidence="2">IBT 3081</strain>
    </source>
</reference>
<dbReference type="RefSeq" id="XP_056581965.1">
    <property type="nucleotide sequence ID" value="XM_056717830.1"/>
</dbReference>
<dbReference type="PANTHER" id="PTHR17630:SF55">
    <property type="entry name" value="DIENELACTONE HYDROLASE FAMILY PROTEIN (AFU_ORTHOLOGUE AFUA_1G01900)"/>
    <property type="match status" value="1"/>
</dbReference>
<comment type="caution">
    <text evidence="2">The sequence shown here is derived from an EMBL/GenBank/DDBJ whole genome shotgun (WGS) entry which is preliminary data.</text>
</comment>
<proteinExistence type="predicted"/>
<dbReference type="Pfam" id="PF01738">
    <property type="entry name" value="DLH"/>
    <property type="match status" value="1"/>
</dbReference>
<evidence type="ECO:0000259" key="1">
    <source>
        <dbReference type="Pfam" id="PF01738"/>
    </source>
</evidence>
<dbReference type="SUPFAM" id="SSF53474">
    <property type="entry name" value="alpha/beta-Hydrolases"/>
    <property type="match status" value="1"/>
</dbReference>
<reference evidence="2" key="2">
    <citation type="journal article" date="2023" name="IMA Fungus">
        <title>Comparative genomic study of the Penicillium genus elucidates a diverse pangenome and 15 lateral gene transfer events.</title>
        <authorList>
            <person name="Petersen C."/>
            <person name="Sorensen T."/>
            <person name="Nielsen M.R."/>
            <person name="Sondergaard T.E."/>
            <person name="Sorensen J.L."/>
            <person name="Fitzpatrick D.A."/>
            <person name="Frisvad J.C."/>
            <person name="Nielsen K.L."/>
        </authorList>
    </citation>
    <scope>NUCLEOTIDE SEQUENCE</scope>
    <source>
        <strain evidence="2">IBT 3081</strain>
    </source>
</reference>
<organism evidence="2 3">
    <name type="scientific">Penicillium concentricum</name>
    <dbReference type="NCBI Taxonomy" id="293559"/>
    <lineage>
        <taxon>Eukaryota</taxon>
        <taxon>Fungi</taxon>
        <taxon>Dikarya</taxon>
        <taxon>Ascomycota</taxon>
        <taxon>Pezizomycotina</taxon>
        <taxon>Eurotiomycetes</taxon>
        <taxon>Eurotiomycetidae</taxon>
        <taxon>Eurotiales</taxon>
        <taxon>Aspergillaceae</taxon>
        <taxon>Penicillium</taxon>
    </lineage>
</organism>
<dbReference type="InterPro" id="IPR002925">
    <property type="entry name" value="Dienelactn_hydro"/>
</dbReference>
<dbReference type="GeneID" id="81457013"/>
<gene>
    <name evidence="2" type="ORF">N7517_000100</name>
</gene>
<dbReference type="EMBL" id="JAPZBT010000001">
    <property type="protein sequence ID" value="KAJ5382189.1"/>
    <property type="molecule type" value="Genomic_DNA"/>
</dbReference>
<keyword evidence="3" id="KW-1185">Reference proteome</keyword>
<dbReference type="AlphaFoldDB" id="A0A9W9SRJ1"/>
<dbReference type="Gene3D" id="3.40.50.1820">
    <property type="entry name" value="alpha/beta hydrolase"/>
    <property type="match status" value="1"/>
</dbReference>
<sequence>MSISPCCIQGSAWEGTPSGRCSKLGNNDVYITGDNPDVAILFTTDLFGWTFPNARLLADYYATEIGATVYVPDFFGGEILDFELLSNEQFHLIDLAGFMSRNGRQQRESEIFECARLLKQQLGYQRVGAVGYCYGGWASFRLGAKEHTLAGQSLVDCVSIGHPSLLTKTDIDEVAVPVQILAPEIDQMYSAELKLHTFKTLQSLQLPFDYQHFPGVVHACLVRGDKNKPGERAAMSRGKHAVVAWFKQFLKDSQ</sequence>
<dbReference type="GO" id="GO:0072330">
    <property type="term" value="P:monocarboxylic acid biosynthetic process"/>
    <property type="evidence" value="ECO:0007669"/>
    <property type="project" value="UniProtKB-ARBA"/>
</dbReference>